<dbReference type="PANTHER" id="PTHR22911:SF6">
    <property type="entry name" value="SOLUTE CARRIER FAMILY 35 MEMBER G1"/>
    <property type="match status" value="1"/>
</dbReference>
<keyword evidence="3 6" id="KW-1133">Transmembrane helix</keyword>
<evidence type="ECO:0000256" key="3">
    <source>
        <dbReference type="ARBA" id="ARBA00022989"/>
    </source>
</evidence>
<feature type="transmembrane region" description="Helical" evidence="6">
    <location>
        <begin position="236"/>
        <end position="257"/>
    </location>
</feature>
<dbReference type="InterPro" id="IPR000620">
    <property type="entry name" value="EamA_dom"/>
</dbReference>
<evidence type="ECO:0000313" key="9">
    <source>
        <dbReference type="Proteomes" id="UP000001880"/>
    </source>
</evidence>
<keyword evidence="9" id="KW-1185">Reference proteome</keyword>
<dbReference type="PANTHER" id="PTHR22911">
    <property type="entry name" value="ACYL-MALONYL CONDENSING ENZYME-RELATED"/>
    <property type="match status" value="1"/>
</dbReference>
<dbReference type="GO" id="GO:0016020">
    <property type="term" value="C:membrane"/>
    <property type="evidence" value="ECO:0007669"/>
    <property type="project" value="UniProtKB-SubCell"/>
</dbReference>
<comment type="subcellular location">
    <subcellularLocation>
        <location evidence="1">Membrane</location>
        <topology evidence="1">Multi-pass membrane protein</topology>
    </subcellularLocation>
</comment>
<feature type="transmembrane region" description="Helical" evidence="6">
    <location>
        <begin position="7"/>
        <end position="25"/>
    </location>
</feature>
<dbReference type="STRING" id="502025.Hoch_6087"/>
<sequence>MRAGPLYMVAAGLVFTVMLALVKLARRELDALDVVFWRGLVAAAVGWVWVRGCGLSLRIDAWGLTALRAVLGFASMAFLFAAAKGLGVADLLLVRKLTPMLIGLLAPLLLGAGERSGARGWISLVGGLIGCALLLAPDLALGSRYALMAVAGASVAALAQVCLRALTRYEDPRVVVFYFQSGAMLLAGVGIVLSAGRLPELPSLQAWPALIGIGVSGTVAQVLMTMAYARDRASRVAVATYVTPLWGVLVDIAVFALLPGWNVLAGGALILAAGAISVFGGERTPSAPAASSPAPPSSSSSPPAPG</sequence>
<feature type="transmembrane region" description="Helical" evidence="6">
    <location>
        <begin position="120"/>
        <end position="139"/>
    </location>
</feature>
<dbReference type="Pfam" id="PF00892">
    <property type="entry name" value="EamA"/>
    <property type="match status" value="2"/>
</dbReference>
<dbReference type="OrthoDB" id="9814731at2"/>
<dbReference type="Proteomes" id="UP000001880">
    <property type="component" value="Chromosome"/>
</dbReference>
<evidence type="ECO:0000256" key="6">
    <source>
        <dbReference type="SAM" id="Phobius"/>
    </source>
</evidence>
<evidence type="ECO:0000256" key="2">
    <source>
        <dbReference type="ARBA" id="ARBA00022692"/>
    </source>
</evidence>
<reference evidence="8 9" key="1">
    <citation type="journal article" date="2010" name="Stand. Genomic Sci.">
        <title>Complete genome sequence of Haliangium ochraceum type strain (SMP-2).</title>
        <authorList>
            <consortium name="US DOE Joint Genome Institute (JGI-PGF)"/>
            <person name="Ivanova N."/>
            <person name="Daum C."/>
            <person name="Lang E."/>
            <person name="Abt B."/>
            <person name="Kopitz M."/>
            <person name="Saunders E."/>
            <person name="Lapidus A."/>
            <person name="Lucas S."/>
            <person name="Glavina Del Rio T."/>
            <person name="Nolan M."/>
            <person name="Tice H."/>
            <person name="Copeland A."/>
            <person name="Cheng J.F."/>
            <person name="Chen F."/>
            <person name="Bruce D."/>
            <person name="Goodwin L."/>
            <person name="Pitluck S."/>
            <person name="Mavromatis K."/>
            <person name="Pati A."/>
            <person name="Mikhailova N."/>
            <person name="Chen A."/>
            <person name="Palaniappan K."/>
            <person name="Land M."/>
            <person name="Hauser L."/>
            <person name="Chang Y.J."/>
            <person name="Jeffries C.D."/>
            <person name="Detter J.C."/>
            <person name="Brettin T."/>
            <person name="Rohde M."/>
            <person name="Goker M."/>
            <person name="Bristow J."/>
            <person name="Markowitz V."/>
            <person name="Eisen J.A."/>
            <person name="Hugenholtz P."/>
            <person name="Kyrpides N.C."/>
            <person name="Klenk H.P."/>
        </authorList>
    </citation>
    <scope>NUCLEOTIDE SEQUENCE [LARGE SCALE GENOMIC DNA]</scope>
    <source>
        <strain evidence="9">DSM 14365 / CIP 107738 / JCM 11303 / AJ 13395 / SMP-2</strain>
    </source>
</reference>
<protein>
    <recommendedName>
        <fullName evidence="7">EamA domain-containing protein</fullName>
    </recommendedName>
</protein>
<evidence type="ECO:0000256" key="4">
    <source>
        <dbReference type="ARBA" id="ARBA00023136"/>
    </source>
</evidence>
<dbReference type="AlphaFoldDB" id="D0LL66"/>
<feature type="transmembrane region" description="Helical" evidence="6">
    <location>
        <begin position="207"/>
        <end position="229"/>
    </location>
</feature>
<feature type="transmembrane region" description="Helical" evidence="6">
    <location>
        <begin position="93"/>
        <end position="113"/>
    </location>
</feature>
<dbReference type="KEGG" id="hoh:Hoch_6087"/>
<gene>
    <name evidence="8" type="ordered locus">Hoch_6087</name>
</gene>
<keyword evidence="4 6" id="KW-0472">Membrane</keyword>
<feature type="region of interest" description="Disordered" evidence="5">
    <location>
        <begin position="284"/>
        <end position="306"/>
    </location>
</feature>
<feature type="domain" description="EamA" evidence="7">
    <location>
        <begin position="146"/>
        <end position="275"/>
    </location>
</feature>
<evidence type="ECO:0000256" key="5">
    <source>
        <dbReference type="SAM" id="MobiDB-lite"/>
    </source>
</evidence>
<feature type="transmembrane region" description="Helical" evidence="6">
    <location>
        <begin position="145"/>
        <end position="163"/>
    </location>
</feature>
<keyword evidence="2 6" id="KW-0812">Transmembrane</keyword>
<dbReference type="SUPFAM" id="SSF103481">
    <property type="entry name" value="Multidrug resistance efflux transporter EmrE"/>
    <property type="match status" value="2"/>
</dbReference>
<feature type="domain" description="EamA" evidence="7">
    <location>
        <begin position="4"/>
        <end position="135"/>
    </location>
</feature>
<proteinExistence type="predicted"/>
<dbReference type="eggNOG" id="COG0697">
    <property type="taxonomic scope" value="Bacteria"/>
</dbReference>
<evidence type="ECO:0000256" key="1">
    <source>
        <dbReference type="ARBA" id="ARBA00004141"/>
    </source>
</evidence>
<name>D0LL66_HALO1</name>
<dbReference type="EMBL" id="CP001804">
    <property type="protein sequence ID" value="ACY18562.1"/>
    <property type="molecule type" value="Genomic_DNA"/>
</dbReference>
<dbReference type="RefSeq" id="WP_012831154.1">
    <property type="nucleotide sequence ID" value="NC_013440.1"/>
</dbReference>
<evidence type="ECO:0000259" key="7">
    <source>
        <dbReference type="Pfam" id="PF00892"/>
    </source>
</evidence>
<dbReference type="HOGENOM" id="CLU_032828_2_3_7"/>
<evidence type="ECO:0000313" key="8">
    <source>
        <dbReference type="EMBL" id="ACY18562.1"/>
    </source>
</evidence>
<feature type="transmembrane region" description="Helical" evidence="6">
    <location>
        <begin position="62"/>
        <end position="81"/>
    </location>
</feature>
<feature type="transmembrane region" description="Helical" evidence="6">
    <location>
        <begin position="175"/>
        <end position="195"/>
    </location>
</feature>
<dbReference type="InterPro" id="IPR037185">
    <property type="entry name" value="EmrE-like"/>
</dbReference>
<accession>D0LL66</accession>
<feature type="transmembrane region" description="Helical" evidence="6">
    <location>
        <begin position="263"/>
        <end position="281"/>
    </location>
</feature>
<organism evidence="8 9">
    <name type="scientific">Haliangium ochraceum (strain DSM 14365 / JCM 11303 / SMP-2)</name>
    <dbReference type="NCBI Taxonomy" id="502025"/>
    <lineage>
        <taxon>Bacteria</taxon>
        <taxon>Pseudomonadati</taxon>
        <taxon>Myxococcota</taxon>
        <taxon>Polyangia</taxon>
        <taxon>Haliangiales</taxon>
        <taxon>Kofleriaceae</taxon>
        <taxon>Haliangium</taxon>
    </lineage>
</organism>
<feature type="compositionally biased region" description="Low complexity" evidence="5">
    <location>
        <begin position="285"/>
        <end position="306"/>
    </location>
</feature>
<feature type="transmembrane region" description="Helical" evidence="6">
    <location>
        <begin position="31"/>
        <end position="50"/>
    </location>
</feature>